<keyword evidence="3" id="KW-0378">Hydrolase</keyword>
<evidence type="ECO:0000256" key="1">
    <source>
        <dbReference type="ARBA" id="ARBA00006759"/>
    </source>
</evidence>
<organism evidence="6 7">
    <name type="scientific">Rhizophagus clarus</name>
    <dbReference type="NCBI Taxonomy" id="94130"/>
    <lineage>
        <taxon>Eukaryota</taxon>
        <taxon>Fungi</taxon>
        <taxon>Fungi incertae sedis</taxon>
        <taxon>Mucoromycota</taxon>
        <taxon>Glomeromycotina</taxon>
        <taxon>Glomeromycetes</taxon>
        <taxon>Glomerales</taxon>
        <taxon>Glomeraceae</taxon>
        <taxon>Rhizophagus</taxon>
    </lineage>
</organism>
<dbReference type="SUPFAM" id="SSF56281">
    <property type="entry name" value="Metallo-hydrolase/oxidoreductase"/>
    <property type="match status" value="1"/>
</dbReference>
<dbReference type="Pfam" id="PF17778">
    <property type="entry name" value="WHD_BLACT"/>
    <property type="match status" value="1"/>
</dbReference>
<dbReference type="InterPro" id="IPR036866">
    <property type="entry name" value="RibonucZ/Hydroxyglut_hydro"/>
</dbReference>
<dbReference type="InterPro" id="IPR050662">
    <property type="entry name" value="Sec-metab_biosynth-thioest"/>
</dbReference>
<dbReference type="Pfam" id="PF00753">
    <property type="entry name" value="Lactamase_B"/>
    <property type="match status" value="1"/>
</dbReference>
<dbReference type="PANTHER" id="PTHR23131:SF0">
    <property type="entry name" value="ENDORIBONUCLEASE LACTB2"/>
    <property type="match status" value="1"/>
</dbReference>
<dbReference type="InterPro" id="IPR041516">
    <property type="entry name" value="LACTB2_WH"/>
</dbReference>
<accession>A0A2Z6RMT0</accession>
<evidence type="ECO:0000256" key="2">
    <source>
        <dbReference type="ARBA" id="ARBA00022723"/>
    </source>
</evidence>
<evidence type="ECO:0000259" key="5">
    <source>
        <dbReference type="SMART" id="SM00849"/>
    </source>
</evidence>
<dbReference type="InterPro" id="IPR001279">
    <property type="entry name" value="Metallo-B-lactamas"/>
</dbReference>
<dbReference type="PANTHER" id="PTHR23131">
    <property type="entry name" value="ENDORIBONUCLEASE LACTB2"/>
    <property type="match status" value="1"/>
</dbReference>
<dbReference type="GO" id="GO:0046872">
    <property type="term" value="F:metal ion binding"/>
    <property type="evidence" value="ECO:0007669"/>
    <property type="project" value="UniProtKB-KW"/>
</dbReference>
<keyword evidence="2" id="KW-0479">Metal-binding</keyword>
<name>A0A2Z6RMT0_9GLOM</name>
<sequence length="340" mass="38682">MQVMMQNLEIKINLWHVTEAEFLTKKYAAENLALSRACLSPNKMTSVLQEIPHFTKLSERVVRILGLNPGLLTLQGTNTYLIGTGPRKILLDTGDGKSEYIHLLIDSLKKFGENVIISDILISHWHFDHVGGIDNILQYARENNLPSPVMHKKLDPEHDKSYHTFQQVEDNQIFRTDGATIRSIFTPGHSEDHVAFYLEEENAIFTGDTVLGQGTTKFENLGEYINSLQKLRQFSPDRLYPGHGPVIEKGTEKLDEYITHRLKREEEIIEVLKRTETPLTPGQIVEVIYAKYPKKLWPAAEHGIILHLIKLENDGIVEKLSSNSDIESPKGEWAIINSKI</sequence>
<dbReference type="Gene3D" id="1.10.10.10">
    <property type="entry name" value="Winged helix-like DNA-binding domain superfamily/Winged helix DNA-binding domain"/>
    <property type="match status" value="1"/>
</dbReference>
<dbReference type="FunFam" id="3.60.15.10:FF:000017">
    <property type="entry name" value="Lactamase beta 2"/>
    <property type="match status" value="1"/>
</dbReference>
<dbReference type="InterPro" id="IPR036388">
    <property type="entry name" value="WH-like_DNA-bd_sf"/>
</dbReference>
<evidence type="ECO:0000313" key="7">
    <source>
        <dbReference type="Proteomes" id="UP000247702"/>
    </source>
</evidence>
<gene>
    <name evidence="6" type="ORF">RclHR1_03540013</name>
</gene>
<feature type="domain" description="Metallo-beta-lactamase" evidence="5">
    <location>
        <begin position="76"/>
        <end position="243"/>
    </location>
</feature>
<evidence type="ECO:0000313" key="6">
    <source>
        <dbReference type="EMBL" id="GBB99494.1"/>
    </source>
</evidence>
<dbReference type="SMART" id="SM00849">
    <property type="entry name" value="Lactamase_B"/>
    <property type="match status" value="1"/>
</dbReference>
<dbReference type="GO" id="GO:0044550">
    <property type="term" value="P:secondary metabolite biosynthetic process"/>
    <property type="evidence" value="ECO:0007669"/>
    <property type="project" value="TreeGrafter"/>
</dbReference>
<keyword evidence="4" id="KW-0862">Zinc</keyword>
<dbReference type="GO" id="GO:0016787">
    <property type="term" value="F:hydrolase activity"/>
    <property type="evidence" value="ECO:0007669"/>
    <property type="project" value="UniProtKB-KW"/>
</dbReference>
<dbReference type="Gene3D" id="3.60.15.10">
    <property type="entry name" value="Ribonuclease Z/Hydroxyacylglutathione hydrolase-like"/>
    <property type="match status" value="1"/>
</dbReference>
<dbReference type="CDD" id="cd07722">
    <property type="entry name" value="LACTB2-like_MBL-fold"/>
    <property type="match status" value="1"/>
</dbReference>
<dbReference type="InterPro" id="IPR047921">
    <property type="entry name" value="LACTB2-like_MBL-fold"/>
</dbReference>
<proteinExistence type="inferred from homology"/>
<reference evidence="6 7" key="1">
    <citation type="submission" date="2017-11" db="EMBL/GenBank/DDBJ databases">
        <title>The genome of Rhizophagus clarus HR1 reveals common genetic basis of auxotrophy among arbuscular mycorrhizal fungi.</title>
        <authorList>
            <person name="Kobayashi Y."/>
        </authorList>
    </citation>
    <scope>NUCLEOTIDE SEQUENCE [LARGE SCALE GENOMIC DNA]</scope>
    <source>
        <strain evidence="6 7">HR1</strain>
    </source>
</reference>
<dbReference type="STRING" id="94130.A0A2Z6RMT0"/>
<evidence type="ECO:0000256" key="4">
    <source>
        <dbReference type="ARBA" id="ARBA00022833"/>
    </source>
</evidence>
<dbReference type="EMBL" id="BEXD01002824">
    <property type="protein sequence ID" value="GBB99494.1"/>
    <property type="molecule type" value="Genomic_DNA"/>
</dbReference>
<comment type="caution">
    <text evidence="6">The sequence shown here is derived from an EMBL/GenBank/DDBJ whole genome shotgun (WGS) entry which is preliminary data.</text>
</comment>
<dbReference type="AlphaFoldDB" id="A0A2Z6RMT0"/>
<keyword evidence="7" id="KW-1185">Reference proteome</keyword>
<evidence type="ECO:0000256" key="3">
    <source>
        <dbReference type="ARBA" id="ARBA00022801"/>
    </source>
</evidence>
<comment type="similarity">
    <text evidence="1">Belongs to the metallo-beta-lactamase superfamily. Glyoxalase II family.</text>
</comment>
<protein>
    <recommendedName>
        <fullName evidence="5">Metallo-beta-lactamase domain-containing protein</fullName>
    </recommendedName>
</protein>
<dbReference type="Proteomes" id="UP000247702">
    <property type="component" value="Unassembled WGS sequence"/>
</dbReference>